<dbReference type="PRINTS" id="PR00359">
    <property type="entry name" value="BP450"/>
</dbReference>
<dbReference type="KEGG" id="amaq:GO499_07145"/>
<proteinExistence type="inferred from homology"/>
<dbReference type="SUPFAM" id="SSF48264">
    <property type="entry name" value="Cytochrome P450"/>
    <property type="match status" value="1"/>
</dbReference>
<gene>
    <name evidence="3" type="ORF">GO499_07145</name>
</gene>
<keyword evidence="2" id="KW-0503">Monooxygenase</keyword>
<dbReference type="GO" id="GO:0005506">
    <property type="term" value="F:iron ion binding"/>
    <property type="evidence" value="ECO:0007669"/>
    <property type="project" value="InterPro"/>
</dbReference>
<keyword evidence="2" id="KW-0349">Heme</keyword>
<dbReference type="PANTHER" id="PTHR46696">
    <property type="entry name" value="P450, PUTATIVE (EUROFUNG)-RELATED"/>
    <property type="match status" value="1"/>
</dbReference>
<keyword evidence="2" id="KW-0560">Oxidoreductase</keyword>
<dbReference type="EMBL" id="CP046620">
    <property type="protein sequence ID" value="QHQ34987.1"/>
    <property type="molecule type" value="Genomic_DNA"/>
</dbReference>
<sequence length="393" mass="43828">MIPTFHQSPRDPAFVQNPYPTYARMRSLAPLFHWADYGMPATAAFDLMETILKDRRFGREVPEAERRARPPHLAPFYRIDDNSMLEREPPAHTRLRGLVLRAFTSRRIAGLAPEIRTLAHHLIDRFEGPHIDLLPTYAEQLPVIVIARLLGVPETSAPDLLNWSHAMVAMYQSRRDAQVEREALSATAEFSAFLADHIAARRRAPRDDLISHLIAARDAGDSLTEEELVATCILLLNAGHEATVHTIGNGAHFLLRTGRRPEDPVAMTEEVLAADPPLHVFQRIAMETVEIAGHRFEPGDRVALVLGASGGHAGEFLSDPVAIPKPYQTHTESIHLAFGLGRHFCLGAPLARMEVAIALPVLFERHPNLALASHPTYADRYHFRALKDLRVAL</sequence>
<evidence type="ECO:0000256" key="2">
    <source>
        <dbReference type="RuleBase" id="RU000461"/>
    </source>
</evidence>
<name>A0A6P1SZ17_9RHOB</name>
<dbReference type="RefSeq" id="WP_161861552.1">
    <property type="nucleotide sequence ID" value="NZ_CP046620.1"/>
</dbReference>
<keyword evidence="4" id="KW-1185">Reference proteome</keyword>
<dbReference type="InterPro" id="IPR001128">
    <property type="entry name" value="Cyt_P450"/>
</dbReference>
<dbReference type="InterPro" id="IPR002397">
    <property type="entry name" value="Cyt_P450_B"/>
</dbReference>
<dbReference type="Pfam" id="PF00067">
    <property type="entry name" value="p450"/>
    <property type="match status" value="1"/>
</dbReference>
<comment type="similarity">
    <text evidence="1 2">Belongs to the cytochrome P450 family.</text>
</comment>
<dbReference type="InterPro" id="IPR036396">
    <property type="entry name" value="Cyt_P450_sf"/>
</dbReference>
<keyword evidence="2" id="KW-0408">Iron</keyword>
<evidence type="ECO:0000313" key="4">
    <source>
        <dbReference type="Proteomes" id="UP000464495"/>
    </source>
</evidence>
<evidence type="ECO:0000313" key="3">
    <source>
        <dbReference type="EMBL" id="QHQ34987.1"/>
    </source>
</evidence>
<dbReference type="PROSITE" id="PS00086">
    <property type="entry name" value="CYTOCHROME_P450"/>
    <property type="match status" value="1"/>
</dbReference>
<dbReference type="InterPro" id="IPR017972">
    <property type="entry name" value="Cyt_P450_CS"/>
</dbReference>
<organism evidence="3 4">
    <name type="scientific">Algicella marina</name>
    <dbReference type="NCBI Taxonomy" id="2683284"/>
    <lineage>
        <taxon>Bacteria</taxon>
        <taxon>Pseudomonadati</taxon>
        <taxon>Pseudomonadota</taxon>
        <taxon>Alphaproteobacteria</taxon>
        <taxon>Rhodobacterales</taxon>
        <taxon>Paracoccaceae</taxon>
        <taxon>Algicella</taxon>
    </lineage>
</organism>
<dbReference type="GO" id="GO:0020037">
    <property type="term" value="F:heme binding"/>
    <property type="evidence" value="ECO:0007669"/>
    <property type="project" value="InterPro"/>
</dbReference>
<protein>
    <submittedName>
        <fullName evidence="3">Cytochrome P450</fullName>
    </submittedName>
</protein>
<dbReference type="CDD" id="cd20625">
    <property type="entry name" value="CYP164-like"/>
    <property type="match status" value="1"/>
</dbReference>
<keyword evidence="2" id="KW-0479">Metal-binding</keyword>
<reference evidence="3 4" key="1">
    <citation type="submission" date="2019-12" db="EMBL/GenBank/DDBJ databases">
        <title>Complete genome sequence of Algicella marina strain 9Alg 56(T) isolated from the red alga Tichocarpus crinitus.</title>
        <authorList>
            <person name="Kim S.-G."/>
            <person name="Nedashkovskaya O.I."/>
        </authorList>
    </citation>
    <scope>NUCLEOTIDE SEQUENCE [LARGE SCALE GENOMIC DNA]</scope>
    <source>
        <strain evidence="3 4">9Alg 56</strain>
    </source>
</reference>
<dbReference type="AlphaFoldDB" id="A0A6P1SZ17"/>
<dbReference type="PANTHER" id="PTHR46696:SF1">
    <property type="entry name" value="CYTOCHROME P450 YJIB-RELATED"/>
    <property type="match status" value="1"/>
</dbReference>
<evidence type="ECO:0000256" key="1">
    <source>
        <dbReference type="ARBA" id="ARBA00010617"/>
    </source>
</evidence>
<dbReference type="Proteomes" id="UP000464495">
    <property type="component" value="Chromosome"/>
</dbReference>
<dbReference type="GO" id="GO:0004497">
    <property type="term" value="F:monooxygenase activity"/>
    <property type="evidence" value="ECO:0007669"/>
    <property type="project" value="UniProtKB-KW"/>
</dbReference>
<accession>A0A6P1SZ17</accession>
<dbReference type="GO" id="GO:0016705">
    <property type="term" value="F:oxidoreductase activity, acting on paired donors, with incorporation or reduction of molecular oxygen"/>
    <property type="evidence" value="ECO:0007669"/>
    <property type="project" value="InterPro"/>
</dbReference>
<dbReference type="Gene3D" id="1.10.630.10">
    <property type="entry name" value="Cytochrome P450"/>
    <property type="match status" value="1"/>
</dbReference>